<dbReference type="EMBL" id="CP063212">
    <property type="protein sequence ID" value="QOR47557.1"/>
    <property type="molecule type" value="Genomic_DNA"/>
</dbReference>
<dbReference type="EMBL" id="CP063212">
    <property type="protein sequence ID" value="QOR48617.1"/>
    <property type="molecule type" value="Genomic_DNA"/>
</dbReference>
<dbReference type="RefSeq" id="WP_197552849.1">
    <property type="nucleotide sequence ID" value="NZ_CP063212.1"/>
</dbReference>
<proteinExistence type="predicted"/>
<name>A0A7M1R275_9ACTO</name>
<evidence type="ECO:0000313" key="1">
    <source>
        <dbReference type="EMBL" id="QOR47557.1"/>
    </source>
</evidence>
<organism evidence="1 3">
    <name type="scientific">Trueperella pecoris</name>
    <dbReference type="NCBI Taxonomy" id="2733571"/>
    <lineage>
        <taxon>Bacteria</taxon>
        <taxon>Bacillati</taxon>
        <taxon>Actinomycetota</taxon>
        <taxon>Actinomycetes</taxon>
        <taxon>Actinomycetales</taxon>
        <taxon>Actinomycetaceae</taxon>
        <taxon>Trueperella</taxon>
    </lineage>
</organism>
<dbReference type="Proteomes" id="UP000594961">
    <property type="component" value="Chromosome"/>
</dbReference>
<reference evidence="1 3" key="1">
    <citation type="submission" date="2020-10" db="EMBL/GenBank/DDBJ databases">
        <title>Trueperella pecoris sp. nov. isolated from bovine and porcine specimens.</title>
        <authorList>
            <person name="Schoenecker L."/>
            <person name="Schnydrig P."/>
            <person name="Brodard I."/>
            <person name="Thomann A."/>
            <person name="Hemphill A."/>
            <person name="Rodriguez-Campos S."/>
            <person name="Perreten V."/>
            <person name="Jores J."/>
            <person name="Kittl S."/>
        </authorList>
    </citation>
    <scope>NUCLEOTIDE SEQUENCE [LARGE SCALE GENOMIC DNA]</scope>
    <source>
        <strain evidence="1 3">19OD0592</strain>
    </source>
</reference>
<evidence type="ECO:0000313" key="3">
    <source>
        <dbReference type="Proteomes" id="UP000594961"/>
    </source>
</evidence>
<evidence type="ECO:0008006" key="4">
    <source>
        <dbReference type="Google" id="ProtNLM"/>
    </source>
</evidence>
<evidence type="ECO:0000313" key="2">
    <source>
        <dbReference type="EMBL" id="QOR48617.1"/>
    </source>
</evidence>
<sequence>MSIRFLSAAEKLDLVTEYLGLQQGQKGAWLKEHGIAPHSMLALRRQYFAGDLDRGLLPRKIDDMPENSAARLLQLEKLLVHRDEEITRLEGELDKARQVNDVLGKAIRLVERLSDPNEPTHNEKSS</sequence>
<gene>
    <name evidence="2" type="ORF">INS90_05020</name>
    <name evidence="1" type="ORF">INS90_09975</name>
</gene>
<dbReference type="AlphaFoldDB" id="A0A7M1R275"/>
<accession>A0A7M1R275</accession>
<protein>
    <recommendedName>
        <fullName evidence="4">Transposase</fullName>
    </recommendedName>
</protein>